<sequence length="791" mass="89364">SHLKKHNLQVDYHRKSTLPPVEPLTLNTCQATLYQKRQSRTLIQTRIMLLTDLSPELIQHIICLCDIETVRSIMAVAPQLQQNALAVLKPEFQKRNFGLFKSLEELEICSVAGKCSCYKAPAFARVIARDVAGIKQYLEWGLDLRHVTPCGSSLLDRIMCNYNIEMIEYLFSNGHITEEDVFTVGWHFGRVVTLGDAVVLGGYSDKAMRFVDIAGSNMVASLSKVSMFEAFRRLSAPALKRLIEVGLPLTIRKDITDNTVLHVALDNEDASAVLELILPLTLELYNETNADNETVLGRANTLTSMDAVRTLIKADGISPSSNGRRLSPLYIAASTRDVKMVLLLIKNGADPNDGRGTVEGTALHAADTMRRTLLFFYILCLAWAKDITPQYEAELDRITHVFVTNITLIDPTESRQQEEYSRLQGRLQRSTGSWDTSHPRQRLLTALRAFHRYKERNLAEAKRWRDWYKKIPKNQRSIVESTVKYTRKLNTVEHLFETNERLAQEIVKHGMQFYNISQTELDGFVKENEKQGINTDKTSVSQAMKHFVRDWADEGHDERQDAFPCVLGTLANMSRTFEHPLRVLLPGAGLGRLAHEVNALGGFEVTMNEWSMYMNLAYRYLSSVSSVNSKSFHPHIDWWSHHATTADLQRSVSFPDTLASPSVVLVEGDFTTVFAEDTGKYDVIVTLFFIDTARNLVSYFENIHRLLRPGGQWINLGPLLYGSAPFLQLSLDEIVALTEHIGFKFQETDPSCGDITIPGLTVRGKEVAYARNGKGLSKNAYQAQFWVARKN</sequence>
<dbReference type="SMART" id="SM00248">
    <property type="entry name" value="ANK"/>
    <property type="match status" value="3"/>
</dbReference>
<dbReference type="SUPFAM" id="SSF53335">
    <property type="entry name" value="S-adenosyl-L-methionine-dependent methyltransferases"/>
    <property type="match status" value="1"/>
</dbReference>
<dbReference type="Gene3D" id="1.25.40.20">
    <property type="entry name" value="Ankyrin repeat-containing domain"/>
    <property type="match status" value="1"/>
</dbReference>
<dbReference type="AlphaFoldDB" id="A0A2G7G1C9"/>
<dbReference type="PROSITE" id="PS50297">
    <property type="entry name" value="ANK_REP_REGION"/>
    <property type="match status" value="1"/>
</dbReference>
<keyword evidence="1" id="KW-0040">ANK repeat</keyword>
<keyword evidence="3" id="KW-1185">Reference proteome</keyword>
<dbReference type="PROSITE" id="PS50088">
    <property type="entry name" value="ANK_REPEAT"/>
    <property type="match status" value="1"/>
</dbReference>
<dbReference type="Proteomes" id="UP000231358">
    <property type="component" value="Unassembled WGS sequence"/>
</dbReference>
<dbReference type="STRING" id="656916.A0A2G7G1C9"/>
<feature type="repeat" description="ANK" evidence="1">
    <location>
        <begin position="324"/>
        <end position="352"/>
    </location>
</feature>
<dbReference type="Pfam" id="PF12796">
    <property type="entry name" value="Ank_2"/>
    <property type="match status" value="1"/>
</dbReference>
<organism evidence="2 3">
    <name type="scientific">Aspergillus arachidicola</name>
    <dbReference type="NCBI Taxonomy" id="656916"/>
    <lineage>
        <taxon>Eukaryota</taxon>
        <taxon>Fungi</taxon>
        <taxon>Dikarya</taxon>
        <taxon>Ascomycota</taxon>
        <taxon>Pezizomycotina</taxon>
        <taxon>Eurotiomycetes</taxon>
        <taxon>Eurotiomycetidae</taxon>
        <taxon>Eurotiales</taxon>
        <taxon>Aspergillaceae</taxon>
        <taxon>Aspergillus</taxon>
        <taxon>Aspergillus subgen. Circumdati</taxon>
    </lineage>
</organism>
<dbReference type="EMBL" id="NEXV01000243">
    <property type="protein sequence ID" value="PIG86612.1"/>
    <property type="molecule type" value="Genomic_DNA"/>
</dbReference>
<dbReference type="SUPFAM" id="SSF48403">
    <property type="entry name" value="Ankyrin repeat"/>
    <property type="match status" value="1"/>
</dbReference>
<dbReference type="InterPro" id="IPR029063">
    <property type="entry name" value="SAM-dependent_MTases_sf"/>
</dbReference>
<dbReference type="CDD" id="cd02440">
    <property type="entry name" value="AdoMet_MTases"/>
    <property type="match status" value="1"/>
</dbReference>
<dbReference type="Gene3D" id="3.40.50.150">
    <property type="entry name" value="Vaccinia Virus protein VP39"/>
    <property type="match status" value="1"/>
</dbReference>
<reference evidence="2 3" key="1">
    <citation type="submission" date="2017-05" db="EMBL/GenBank/DDBJ databases">
        <title>Genome sequence for an aflatoxigenic pathogen of Argentinian peanut, Aspergillus arachidicola.</title>
        <authorList>
            <person name="Moore G."/>
            <person name="Beltz S.B."/>
            <person name="Mack B.M."/>
        </authorList>
    </citation>
    <scope>NUCLEOTIDE SEQUENCE [LARGE SCALE GENOMIC DNA]</scope>
    <source>
        <strain evidence="2 3">CBS 117610</strain>
    </source>
</reference>
<name>A0A2G7G1C9_9EURO</name>
<dbReference type="PANTHER" id="PTHR12303">
    <property type="entry name" value="CARNOSINE N-METHYLTRANSFERASE"/>
    <property type="match status" value="1"/>
</dbReference>
<accession>A0A2G7G1C9</accession>
<comment type="caution">
    <text evidence="2">The sequence shown here is derived from an EMBL/GenBank/DDBJ whole genome shotgun (WGS) entry which is preliminary data.</text>
</comment>
<gene>
    <name evidence="2" type="ORF">AARAC_006116</name>
</gene>
<dbReference type="SMART" id="SM01296">
    <property type="entry name" value="N2227"/>
    <property type="match status" value="1"/>
</dbReference>
<dbReference type="Pfam" id="PF07942">
    <property type="entry name" value="CARME"/>
    <property type="match status" value="1"/>
</dbReference>
<dbReference type="PANTHER" id="PTHR12303:SF13">
    <property type="match status" value="1"/>
</dbReference>
<dbReference type="GO" id="GO:0008757">
    <property type="term" value="F:S-adenosylmethionine-dependent methyltransferase activity"/>
    <property type="evidence" value="ECO:0007669"/>
    <property type="project" value="InterPro"/>
</dbReference>
<evidence type="ECO:0000313" key="2">
    <source>
        <dbReference type="EMBL" id="PIG86612.1"/>
    </source>
</evidence>
<dbReference type="InterPro" id="IPR002110">
    <property type="entry name" value="Ankyrin_rpt"/>
</dbReference>
<evidence type="ECO:0000313" key="3">
    <source>
        <dbReference type="Proteomes" id="UP000231358"/>
    </source>
</evidence>
<protein>
    <submittedName>
        <fullName evidence="2">Uncharacterized protein</fullName>
    </submittedName>
</protein>
<proteinExistence type="predicted"/>
<feature type="non-terminal residue" evidence="2">
    <location>
        <position position="1"/>
    </location>
</feature>
<dbReference type="InterPro" id="IPR036770">
    <property type="entry name" value="Ankyrin_rpt-contain_sf"/>
</dbReference>
<evidence type="ECO:0000256" key="1">
    <source>
        <dbReference type="PROSITE-ProRule" id="PRU00023"/>
    </source>
</evidence>
<dbReference type="InterPro" id="IPR012901">
    <property type="entry name" value="CARME"/>
</dbReference>